<proteinExistence type="predicted"/>
<keyword evidence="2" id="KW-1185">Reference proteome</keyword>
<organism evidence="1 2">
    <name type="scientific">Mycena albidolilacea</name>
    <dbReference type="NCBI Taxonomy" id="1033008"/>
    <lineage>
        <taxon>Eukaryota</taxon>
        <taxon>Fungi</taxon>
        <taxon>Dikarya</taxon>
        <taxon>Basidiomycota</taxon>
        <taxon>Agaricomycotina</taxon>
        <taxon>Agaricomycetes</taxon>
        <taxon>Agaricomycetidae</taxon>
        <taxon>Agaricales</taxon>
        <taxon>Marasmiineae</taxon>
        <taxon>Mycenaceae</taxon>
        <taxon>Mycena</taxon>
    </lineage>
</organism>
<evidence type="ECO:0000313" key="1">
    <source>
        <dbReference type="EMBL" id="KAJ7346401.1"/>
    </source>
</evidence>
<name>A0AAD6ZZ59_9AGAR</name>
<feature type="non-terminal residue" evidence="1">
    <location>
        <position position="87"/>
    </location>
</feature>
<gene>
    <name evidence="1" type="ORF">DFH08DRAFT_701205</name>
</gene>
<accession>A0AAD6ZZ59</accession>
<sequence length="87" mass="9486">MDNFLEAMGGTSSYKERLYNVVVQYVPVTFDPAGRGTLDVVATDNGLPKGALAKARWIKPIERRKHGQRVAHAIFGFSNPRAANGAI</sequence>
<dbReference type="AlphaFoldDB" id="A0AAD6ZZ59"/>
<dbReference type="Proteomes" id="UP001218218">
    <property type="component" value="Unassembled WGS sequence"/>
</dbReference>
<comment type="caution">
    <text evidence="1">The sequence shown here is derived from an EMBL/GenBank/DDBJ whole genome shotgun (WGS) entry which is preliminary data.</text>
</comment>
<evidence type="ECO:0000313" key="2">
    <source>
        <dbReference type="Proteomes" id="UP001218218"/>
    </source>
</evidence>
<dbReference type="EMBL" id="JARIHO010000021">
    <property type="protein sequence ID" value="KAJ7346401.1"/>
    <property type="molecule type" value="Genomic_DNA"/>
</dbReference>
<reference evidence="1" key="1">
    <citation type="submission" date="2023-03" db="EMBL/GenBank/DDBJ databases">
        <title>Massive genome expansion in bonnet fungi (Mycena s.s.) driven by repeated elements and novel gene families across ecological guilds.</title>
        <authorList>
            <consortium name="Lawrence Berkeley National Laboratory"/>
            <person name="Harder C.B."/>
            <person name="Miyauchi S."/>
            <person name="Viragh M."/>
            <person name="Kuo A."/>
            <person name="Thoen E."/>
            <person name="Andreopoulos B."/>
            <person name="Lu D."/>
            <person name="Skrede I."/>
            <person name="Drula E."/>
            <person name="Henrissat B."/>
            <person name="Morin E."/>
            <person name="Kohler A."/>
            <person name="Barry K."/>
            <person name="LaButti K."/>
            <person name="Morin E."/>
            <person name="Salamov A."/>
            <person name="Lipzen A."/>
            <person name="Mereny Z."/>
            <person name="Hegedus B."/>
            <person name="Baldrian P."/>
            <person name="Stursova M."/>
            <person name="Weitz H."/>
            <person name="Taylor A."/>
            <person name="Grigoriev I.V."/>
            <person name="Nagy L.G."/>
            <person name="Martin F."/>
            <person name="Kauserud H."/>
        </authorList>
    </citation>
    <scope>NUCLEOTIDE SEQUENCE</scope>
    <source>
        <strain evidence="1">CBHHK002</strain>
    </source>
</reference>
<protein>
    <submittedName>
        <fullName evidence="1">Uncharacterized protein</fullName>
    </submittedName>
</protein>